<evidence type="ECO:0000313" key="1">
    <source>
        <dbReference type="EnsemblProtists" id="EOD04970"/>
    </source>
</evidence>
<dbReference type="eggNOG" id="ENOG502SS45">
    <property type="taxonomic scope" value="Eukaryota"/>
</dbReference>
<proteinExistence type="predicted"/>
<dbReference type="GeneID" id="17251115"/>
<accession>A0A0D3I135</accession>
<dbReference type="AlphaFoldDB" id="A0A0D3I135"/>
<dbReference type="PaxDb" id="2903-EOD04970"/>
<sequence length="334" mass="34240">MIAVLIAHSATVISPGSKVLVVGSGPVCLCAAKLAAVRGFSTTCLVPPGDCELGPGLVSEGGDLGSLPLTFMPVAGPEASEEAIEAAAASAEGLILAIDNEGAFGKPVLETFLQPSSALKRVAVMSRYLNGEGMGFFASAAKTAANKDVWAANAQAVASYKAMEAEVARMSGAAGVEWTVIRAGTLKGGGSGCSGEEGDERSGEPSLLTPAFYELGQQDIVNWRAATRLLGGRMSSNVPSHSSALVHRRLLYDCSALKVKLVRGDTLPGPGFTAALTATDKVGAGDSHRGAVAAALVEALRSPDAANRDYSVAAEEGREFPGEKEWSHLFEAAH</sequence>
<dbReference type="OMA" id="CEASWTI"/>
<dbReference type="RefSeq" id="XP_005757399.1">
    <property type="nucleotide sequence ID" value="XM_005757342.1"/>
</dbReference>
<reference evidence="2" key="1">
    <citation type="journal article" date="2013" name="Nature">
        <title>Pan genome of the phytoplankton Emiliania underpins its global distribution.</title>
        <authorList>
            <person name="Read B.A."/>
            <person name="Kegel J."/>
            <person name="Klute M.J."/>
            <person name="Kuo A."/>
            <person name="Lefebvre S.C."/>
            <person name="Maumus F."/>
            <person name="Mayer C."/>
            <person name="Miller J."/>
            <person name="Monier A."/>
            <person name="Salamov A."/>
            <person name="Young J."/>
            <person name="Aguilar M."/>
            <person name="Claverie J.M."/>
            <person name="Frickenhaus S."/>
            <person name="Gonzalez K."/>
            <person name="Herman E.K."/>
            <person name="Lin Y.C."/>
            <person name="Napier J."/>
            <person name="Ogata H."/>
            <person name="Sarno A.F."/>
            <person name="Shmutz J."/>
            <person name="Schroeder D."/>
            <person name="de Vargas C."/>
            <person name="Verret F."/>
            <person name="von Dassow P."/>
            <person name="Valentin K."/>
            <person name="Van de Peer Y."/>
            <person name="Wheeler G."/>
            <person name="Dacks J.B."/>
            <person name="Delwiche C.F."/>
            <person name="Dyhrman S.T."/>
            <person name="Glockner G."/>
            <person name="John U."/>
            <person name="Richards T."/>
            <person name="Worden A.Z."/>
            <person name="Zhang X."/>
            <person name="Grigoriev I.V."/>
            <person name="Allen A.E."/>
            <person name="Bidle K."/>
            <person name="Borodovsky M."/>
            <person name="Bowler C."/>
            <person name="Brownlee C."/>
            <person name="Cock J.M."/>
            <person name="Elias M."/>
            <person name="Gladyshev V.N."/>
            <person name="Groth M."/>
            <person name="Guda C."/>
            <person name="Hadaegh A."/>
            <person name="Iglesias-Rodriguez M.D."/>
            <person name="Jenkins J."/>
            <person name="Jones B.M."/>
            <person name="Lawson T."/>
            <person name="Leese F."/>
            <person name="Lindquist E."/>
            <person name="Lobanov A."/>
            <person name="Lomsadze A."/>
            <person name="Malik S.B."/>
            <person name="Marsh M.E."/>
            <person name="Mackinder L."/>
            <person name="Mock T."/>
            <person name="Mueller-Roeber B."/>
            <person name="Pagarete A."/>
            <person name="Parker M."/>
            <person name="Probert I."/>
            <person name="Quesneville H."/>
            <person name="Raines C."/>
            <person name="Rensing S.A."/>
            <person name="Riano-Pachon D.M."/>
            <person name="Richier S."/>
            <person name="Rokitta S."/>
            <person name="Shiraiwa Y."/>
            <person name="Soanes D.M."/>
            <person name="van der Giezen M."/>
            <person name="Wahlund T.M."/>
            <person name="Williams B."/>
            <person name="Wilson W."/>
            <person name="Wolfe G."/>
            <person name="Wurch L.L."/>
        </authorList>
    </citation>
    <scope>NUCLEOTIDE SEQUENCE</scope>
</reference>
<protein>
    <recommendedName>
        <fullName evidence="3">NAD(P)-binding domain-containing protein</fullName>
    </recommendedName>
</protein>
<dbReference type="HOGENOM" id="CLU_832716_0_0_1"/>
<dbReference type="Gene3D" id="3.40.50.720">
    <property type="entry name" value="NAD(P)-binding Rossmann-like Domain"/>
    <property type="match status" value="1"/>
</dbReference>
<evidence type="ECO:0000313" key="2">
    <source>
        <dbReference type="Proteomes" id="UP000013827"/>
    </source>
</evidence>
<reference evidence="1" key="2">
    <citation type="submission" date="2024-10" db="UniProtKB">
        <authorList>
            <consortium name="EnsemblProtists"/>
        </authorList>
    </citation>
    <scope>IDENTIFICATION</scope>
</reference>
<dbReference type="Proteomes" id="UP000013827">
    <property type="component" value="Unassembled WGS sequence"/>
</dbReference>
<organism evidence="1 2">
    <name type="scientific">Emiliania huxleyi (strain CCMP1516)</name>
    <dbReference type="NCBI Taxonomy" id="280463"/>
    <lineage>
        <taxon>Eukaryota</taxon>
        <taxon>Haptista</taxon>
        <taxon>Haptophyta</taxon>
        <taxon>Prymnesiophyceae</taxon>
        <taxon>Isochrysidales</taxon>
        <taxon>Noelaerhabdaceae</taxon>
        <taxon>Emiliania</taxon>
    </lineage>
</organism>
<keyword evidence="2" id="KW-1185">Reference proteome</keyword>
<evidence type="ECO:0008006" key="3">
    <source>
        <dbReference type="Google" id="ProtNLM"/>
    </source>
</evidence>
<name>A0A0D3I135_EMIH1</name>
<dbReference type="EnsemblProtists" id="EOD04970">
    <property type="protein sequence ID" value="EOD04970"/>
    <property type="gene ID" value="EMIHUDRAFT_453729"/>
</dbReference>
<dbReference type="KEGG" id="ehx:EMIHUDRAFT_453729"/>